<dbReference type="EMBL" id="HG793144">
    <property type="protein sequence ID" value="CRL24350.1"/>
    <property type="molecule type" value="Genomic_DNA"/>
</dbReference>
<protein>
    <submittedName>
        <fullName evidence="1">Str. FM013</fullName>
    </submittedName>
</protein>
<keyword evidence="2" id="KW-1185">Reference proteome</keyword>
<name>A0A0G4PDF0_PENC3</name>
<organism evidence="1 2">
    <name type="scientific">Penicillium camemberti (strain FM 013)</name>
    <dbReference type="NCBI Taxonomy" id="1429867"/>
    <lineage>
        <taxon>Eukaryota</taxon>
        <taxon>Fungi</taxon>
        <taxon>Dikarya</taxon>
        <taxon>Ascomycota</taxon>
        <taxon>Pezizomycotina</taxon>
        <taxon>Eurotiomycetes</taxon>
        <taxon>Eurotiomycetidae</taxon>
        <taxon>Eurotiales</taxon>
        <taxon>Aspergillaceae</taxon>
        <taxon>Penicillium</taxon>
    </lineage>
</organism>
<reference evidence="1 2" key="1">
    <citation type="journal article" date="2014" name="Nat. Commun.">
        <title>Multiple recent horizontal transfers of a large genomic region in cheese making fungi.</title>
        <authorList>
            <person name="Cheeseman K."/>
            <person name="Ropars J."/>
            <person name="Renault P."/>
            <person name="Dupont J."/>
            <person name="Gouzy J."/>
            <person name="Branca A."/>
            <person name="Abraham A.L."/>
            <person name="Ceppi M."/>
            <person name="Conseiller E."/>
            <person name="Debuchy R."/>
            <person name="Malagnac F."/>
            <person name="Goarin A."/>
            <person name="Silar P."/>
            <person name="Lacoste S."/>
            <person name="Sallet E."/>
            <person name="Bensimon A."/>
            <person name="Giraud T."/>
            <person name="Brygoo Y."/>
        </authorList>
    </citation>
    <scope>NUCLEOTIDE SEQUENCE [LARGE SCALE GENOMIC DNA]</scope>
    <source>
        <strain evidence="2">FM 013</strain>
    </source>
</reference>
<dbReference type="Proteomes" id="UP000053732">
    <property type="component" value="Unassembled WGS sequence"/>
</dbReference>
<accession>A0A0G4PDF0</accession>
<dbReference type="AlphaFoldDB" id="A0A0G4PDF0"/>
<evidence type="ECO:0000313" key="1">
    <source>
        <dbReference type="EMBL" id="CRL24350.1"/>
    </source>
</evidence>
<sequence>MKRHLHRKPAQLWICTEDPIGPVTNQTSLTIFPSSSAPHQKARYRNKNFRNLFPGAPELVSGHRQTGLAGAHRPDNSIAKVRCLRRGRQDGLESPNSGPILLFRVSIFDLHRFCKTHRRNLLNKRVPTGLDFNRLDGMRSPNPWIVTEGPSGPWFTPVWILCRAYNASASLTHPLSRWRIGRIDWTIPPMQGIHHLHTCKHGFITLGIIFNII</sequence>
<gene>
    <name evidence="1" type="ORF">PCAMFM013_S011g000344</name>
</gene>
<proteinExistence type="predicted"/>
<evidence type="ECO:0000313" key="2">
    <source>
        <dbReference type="Proteomes" id="UP000053732"/>
    </source>
</evidence>